<dbReference type="EMBL" id="PSZC01000020">
    <property type="protein sequence ID" value="PPJ35502.1"/>
    <property type="molecule type" value="Genomic_DNA"/>
</dbReference>
<dbReference type="Proteomes" id="UP000239874">
    <property type="component" value="Unassembled WGS sequence"/>
</dbReference>
<name>A0A2S6AJV5_9NOCA</name>
<organism evidence="4 5">
    <name type="scientific">Nocardia nova</name>
    <dbReference type="NCBI Taxonomy" id="37330"/>
    <lineage>
        <taxon>Bacteria</taxon>
        <taxon>Bacillati</taxon>
        <taxon>Actinomycetota</taxon>
        <taxon>Actinomycetes</taxon>
        <taxon>Mycobacteriales</taxon>
        <taxon>Nocardiaceae</taxon>
        <taxon>Nocardia</taxon>
    </lineage>
</organism>
<feature type="domain" description="DUF4189" evidence="3">
    <location>
        <begin position="171"/>
        <end position="251"/>
    </location>
</feature>
<gene>
    <name evidence="4" type="ORF">C5E45_24630</name>
</gene>
<protein>
    <recommendedName>
        <fullName evidence="3">DUF4189 domain-containing protein</fullName>
    </recommendedName>
</protein>
<evidence type="ECO:0000313" key="5">
    <source>
        <dbReference type="Proteomes" id="UP000239874"/>
    </source>
</evidence>
<evidence type="ECO:0000256" key="1">
    <source>
        <dbReference type="SAM" id="MobiDB-lite"/>
    </source>
</evidence>
<feature type="region of interest" description="Disordered" evidence="1">
    <location>
        <begin position="1"/>
        <end position="87"/>
    </location>
</feature>
<reference evidence="4 5" key="1">
    <citation type="submission" date="2018-02" db="EMBL/GenBank/DDBJ databases">
        <title>8 Nocardia nova and 1 Nocardia cyriacigeorgica strain used for evolution to TMP-SMX.</title>
        <authorList>
            <person name="Mehta H."/>
            <person name="Weng J."/>
            <person name="Shamoo Y."/>
        </authorList>
    </citation>
    <scope>NUCLEOTIDE SEQUENCE [LARGE SCALE GENOMIC DNA]</scope>
    <source>
        <strain evidence="4 5">MDA3139</strain>
    </source>
</reference>
<accession>A0A2S6AJV5</accession>
<sequence length="266" mass="27304">PPTQAYPGGQPGPPYPQPGSDDPTVHAGQGYPAGVPYPGDPNQPPMYGQAHPPGGYPDGGYPGAQPYPQPYPDPQYAGGQPYPYPGAAQPNSGGGKVLAIVAAVVVAVLVLGVAVAVIVVHNHNKNSDNDAAAHQSTTSPSPTYSTSTAPTTRETTRNVPPPPPPPPADVWIAAGYDADTGKVTWARSTISSDDAINQVQTRCPGCAQPAAWARNACVAVVVGQNNGWASTWGTTAEEAESKAVTSAQNNYGVSGPFNKWSKCATE</sequence>
<comment type="caution">
    <text evidence="4">The sequence shown here is derived from an EMBL/GenBank/DDBJ whole genome shotgun (WGS) entry which is preliminary data.</text>
</comment>
<keyword evidence="2" id="KW-1133">Transmembrane helix</keyword>
<feature type="transmembrane region" description="Helical" evidence="2">
    <location>
        <begin position="97"/>
        <end position="120"/>
    </location>
</feature>
<proteinExistence type="predicted"/>
<dbReference type="Pfam" id="PF13827">
    <property type="entry name" value="DUF4189"/>
    <property type="match status" value="1"/>
</dbReference>
<feature type="region of interest" description="Disordered" evidence="1">
    <location>
        <begin position="126"/>
        <end position="172"/>
    </location>
</feature>
<feature type="compositionally biased region" description="Low complexity" evidence="1">
    <location>
        <begin position="136"/>
        <end position="153"/>
    </location>
</feature>
<keyword evidence="2" id="KW-0472">Membrane</keyword>
<dbReference type="InterPro" id="IPR025240">
    <property type="entry name" value="DUF4189"/>
</dbReference>
<keyword evidence="2" id="KW-0812">Transmembrane</keyword>
<evidence type="ECO:0000256" key="2">
    <source>
        <dbReference type="SAM" id="Phobius"/>
    </source>
</evidence>
<dbReference type="AlphaFoldDB" id="A0A2S6AJV5"/>
<feature type="non-terminal residue" evidence="4">
    <location>
        <position position="1"/>
    </location>
</feature>
<evidence type="ECO:0000259" key="3">
    <source>
        <dbReference type="Pfam" id="PF13827"/>
    </source>
</evidence>
<feature type="compositionally biased region" description="Low complexity" evidence="1">
    <location>
        <begin position="74"/>
        <end position="87"/>
    </location>
</feature>
<feature type="compositionally biased region" description="Pro residues" evidence="1">
    <location>
        <begin position="1"/>
        <end position="17"/>
    </location>
</feature>
<evidence type="ECO:0000313" key="4">
    <source>
        <dbReference type="EMBL" id="PPJ35502.1"/>
    </source>
</evidence>
<dbReference type="RefSeq" id="WP_104380429.1">
    <property type="nucleotide sequence ID" value="NZ_PSZC01000020.1"/>
</dbReference>
<feature type="compositionally biased region" description="Pro residues" evidence="1">
    <location>
        <begin position="159"/>
        <end position="168"/>
    </location>
</feature>